<name>A0ABT4A886_9BACT</name>
<keyword evidence="2 4" id="KW-0238">DNA-binding</keyword>
<evidence type="ECO:0000313" key="7">
    <source>
        <dbReference type="Proteomes" id="UP001207654"/>
    </source>
</evidence>
<keyword evidence="7" id="KW-1185">Reference proteome</keyword>
<dbReference type="Pfam" id="PF00440">
    <property type="entry name" value="TetR_N"/>
    <property type="match status" value="1"/>
</dbReference>
<comment type="caution">
    <text evidence="6">The sequence shown here is derived from an EMBL/GenBank/DDBJ whole genome shotgun (WGS) entry which is preliminary data.</text>
</comment>
<gene>
    <name evidence="6" type="ORF">OV287_25495</name>
</gene>
<keyword evidence="3" id="KW-0804">Transcription</keyword>
<organism evidence="6 7">
    <name type="scientific">Archangium lansingense</name>
    <dbReference type="NCBI Taxonomy" id="2995310"/>
    <lineage>
        <taxon>Bacteria</taxon>
        <taxon>Pseudomonadati</taxon>
        <taxon>Myxococcota</taxon>
        <taxon>Myxococcia</taxon>
        <taxon>Myxococcales</taxon>
        <taxon>Cystobacterineae</taxon>
        <taxon>Archangiaceae</taxon>
        <taxon>Archangium</taxon>
    </lineage>
</organism>
<dbReference type="EMBL" id="JAPNKA010000001">
    <property type="protein sequence ID" value="MCY1077830.1"/>
    <property type="molecule type" value="Genomic_DNA"/>
</dbReference>
<keyword evidence="1" id="KW-0805">Transcription regulation</keyword>
<dbReference type="RefSeq" id="WP_267536639.1">
    <property type="nucleotide sequence ID" value="NZ_JAPNKA010000001.1"/>
</dbReference>
<dbReference type="Gene3D" id="1.10.357.10">
    <property type="entry name" value="Tetracycline Repressor, domain 2"/>
    <property type="match status" value="1"/>
</dbReference>
<dbReference type="InterPro" id="IPR050109">
    <property type="entry name" value="HTH-type_TetR-like_transc_reg"/>
</dbReference>
<reference evidence="6 7" key="1">
    <citation type="submission" date="2022-11" db="EMBL/GenBank/DDBJ databases">
        <title>Minimal conservation of predation-associated metabolite biosynthetic gene clusters underscores biosynthetic potential of Myxococcota including descriptions for ten novel species: Archangium lansinium sp. nov., Myxococcus landrumus sp. nov., Nannocystis bai.</title>
        <authorList>
            <person name="Ahearne A."/>
            <person name="Stevens C."/>
            <person name="Phillips K."/>
        </authorList>
    </citation>
    <scope>NUCLEOTIDE SEQUENCE [LARGE SCALE GENOMIC DNA]</scope>
    <source>
        <strain evidence="6 7">MIWBW</strain>
    </source>
</reference>
<dbReference type="Proteomes" id="UP001207654">
    <property type="component" value="Unassembled WGS sequence"/>
</dbReference>
<proteinExistence type="predicted"/>
<feature type="DNA-binding region" description="H-T-H motif" evidence="4">
    <location>
        <begin position="35"/>
        <end position="54"/>
    </location>
</feature>
<dbReference type="SUPFAM" id="SSF48498">
    <property type="entry name" value="Tetracyclin repressor-like, C-terminal domain"/>
    <property type="match status" value="1"/>
</dbReference>
<sequence length="193" mass="21230">MPDRQRGRPRSDQARRAILEATRELLAAHGYERLSVERIASEAGVGKQTVYRWWPSKSAVVAECLLEGYLLPEQTAVPDTGDVRADVRALLVGLTDYLGEPKNASLMRALVAAASDSQEVSDRLYKRFTAPYHAAVTERLRTAIRSGQLRAADPVPVADALIGFVVYRLLARTALSEEACEHLLDALFTGLAR</sequence>
<protein>
    <submittedName>
        <fullName evidence="6">TetR/AcrR family transcriptional regulator</fullName>
    </submittedName>
</protein>
<dbReference type="InterPro" id="IPR009057">
    <property type="entry name" value="Homeodomain-like_sf"/>
</dbReference>
<evidence type="ECO:0000256" key="3">
    <source>
        <dbReference type="ARBA" id="ARBA00023163"/>
    </source>
</evidence>
<dbReference type="PRINTS" id="PR00455">
    <property type="entry name" value="HTHTETR"/>
</dbReference>
<dbReference type="SUPFAM" id="SSF46689">
    <property type="entry name" value="Homeodomain-like"/>
    <property type="match status" value="1"/>
</dbReference>
<dbReference type="PANTHER" id="PTHR30055:SF148">
    <property type="entry name" value="TETR-FAMILY TRANSCRIPTIONAL REGULATOR"/>
    <property type="match status" value="1"/>
</dbReference>
<dbReference type="Gene3D" id="1.10.10.60">
    <property type="entry name" value="Homeodomain-like"/>
    <property type="match status" value="1"/>
</dbReference>
<dbReference type="InterPro" id="IPR001647">
    <property type="entry name" value="HTH_TetR"/>
</dbReference>
<evidence type="ECO:0000313" key="6">
    <source>
        <dbReference type="EMBL" id="MCY1077830.1"/>
    </source>
</evidence>
<evidence type="ECO:0000256" key="1">
    <source>
        <dbReference type="ARBA" id="ARBA00023015"/>
    </source>
</evidence>
<evidence type="ECO:0000256" key="2">
    <source>
        <dbReference type="ARBA" id="ARBA00023125"/>
    </source>
</evidence>
<evidence type="ECO:0000256" key="4">
    <source>
        <dbReference type="PROSITE-ProRule" id="PRU00335"/>
    </source>
</evidence>
<dbReference type="InterPro" id="IPR036271">
    <property type="entry name" value="Tet_transcr_reg_TetR-rel_C_sf"/>
</dbReference>
<evidence type="ECO:0000259" key="5">
    <source>
        <dbReference type="PROSITE" id="PS50977"/>
    </source>
</evidence>
<dbReference type="PROSITE" id="PS50977">
    <property type="entry name" value="HTH_TETR_2"/>
    <property type="match status" value="1"/>
</dbReference>
<accession>A0ABT4A886</accession>
<dbReference type="InterPro" id="IPR011075">
    <property type="entry name" value="TetR_C"/>
</dbReference>
<dbReference type="PANTHER" id="PTHR30055">
    <property type="entry name" value="HTH-TYPE TRANSCRIPTIONAL REGULATOR RUTR"/>
    <property type="match status" value="1"/>
</dbReference>
<dbReference type="Pfam" id="PF16859">
    <property type="entry name" value="TetR_C_11"/>
    <property type="match status" value="1"/>
</dbReference>
<feature type="domain" description="HTH tetR-type" evidence="5">
    <location>
        <begin position="12"/>
        <end position="72"/>
    </location>
</feature>